<feature type="region of interest" description="Disordered" evidence="1">
    <location>
        <begin position="1"/>
        <end position="178"/>
    </location>
</feature>
<proteinExistence type="predicted"/>
<evidence type="ECO:0000256" key="1">
    <source>
        <dbReference type="SAM" id="MobiDB-lite"/>
    </source>
</evidence>
<dbReference type="AlphaFoldDB" id="A0AAN8IWL7"/>
<evidence type="ECO:0000313" key="3">
    <source>
        <dbReference type="Proteomes" id="UP001347796"/>
    </source>
</evidence>
<gene>
    <name evidence="2" type="ORF">SNE40_021394</name>
</gene>
<reference evidence="2 3" key="1">
    <citation type="submission" date="2024-01" db="EMBL/GenBank/DDBJ databases">
        <title>The genome of the rayed Mediterranean limpet Patella caerulea (Linnaeus, 1758).</title>
        <authorList>
            <person name="Anh-Thu Weber A."/>
            <person name="Halstead-Nussloch G."/>
        </authorList>
    </citation>
    <scope>NUCLEOTIDE SEQUENCE [LARGE SCALE GENOMIC DNA]</scope>
    <source>
        <strain evidence="2">AATW-2023a</strain>
        <tissue evidence="2">Whole specimen</tissue>
    </source>
</reference>
<sequence length="178" mass="20097">MADILDMKSKNYILNANVPGSNPAPALYKPRNQPQRLKPPPVDDIPPPLPSRKRSNVGLPPSKSQNSSLEVPPPLPTRRNSTHDQPNIRHTTNTRKQEENPPPLPTRNRSSWTPSNDAFEERFKFHKLSDLPEPTPITLLKKQYPSAHTKSSPKQKPPPPPEKTRPISSDNTDENDYM</sequence>
<comment type="caution">
    <text evidence="2">The sequence shown here is derived from an EMBL/GenBank/DDBJ whole genome shotgun (WGS) entry which is preliminary data.</text>
</comment>
<accession>A0AAN8IWL7</accession>
<name>A0AAN8IWL7_PATCE</name>
<organism evidence="2 3">
    <name type="scientific">Patella caerulea</name>
    <name type="common">Rayed Mediterranean limpet</name>
    <dbReference type="NCBI Taxonomy" id="87958"/>
    <lineage>
        <taxon>Eukaryota</taxon>
        <taxon>Metazoa</taxon>
        <taxon>Spiralia</taxon>
        <taxon>Lophotrochozoa</taxon>
        <taxon>Mollusca</taxon>
        <taxon>Gastropoda</taxon>
        <taxon>Patellogastropoda</taxon>
        <taxon>Patelloidea</taxon>
        <taxon>Patellidae</taxon>
        <taxon>Patella</taxon>
    </lineage>
</organism>
<protein>
    <submittedName>
        <fullName evidence="2">Uncharacterized protein</fullName>
    </submittedName>
</protein>
<dbReference type="EMBL" id="JAZGQO010000018">
    <property type="protein sequence ID" value="KAK6167340.1"/>
    <property type="molecule type" value="Genomic_DNA"/>
</dbReference>
<dbReference type="Proteomes" id="UP001347796">
    <property type="component" value="Unassembled WGS sequence"/>
</dbReference>
<feature type="compositionally biased region" description="Pro residues" evidence="1">
    <location>
        <begin position="37"/>
        <end position="50"/>
    </location>
</feature>
<feature type="compositionally biased region" description="Polar residues" evidence="1">
    <location>
        <begin position="107"/>
        <end position="116"/>
    </location>
</feature>
<keyword evidence="3" id="KW-1185">Reference proteome</keyword>
<evidence type="ECO:0000313" key="2">
    <source>
        <dbReference type="EMBL" id="KAK6167340.1"/>
    </source>
</evidence>
<feature type="compositionally biased region" description="Basic and acidic residues" evidence="1">
    <location>
        <begin position="119"/>
        <end position="130"/>
    </location>
</feature>